<organism evidence="1 2">
    <name type="scientific">Cryptococcus gattii EJB2</name>
    <dbReference type="NCBI Taxonomy" id="1296103"/>
    <lineage>
        <taxon>Eukaryota</taxon>
        <taxon>Fungi</taxon>
        <taxon>Dikarya</taxon>
        <taxon>Basidiomycota</taxon>
        <taxon>Agaricomycotina</taxon>
        <taxon>Tremellomycetes</taxon>
        <taxon>Tremellales</taxon>
        <taxon>Cryptococcaceae</taxon>
        <taxon>Cryptococcus</taxon>
        <taxon>Cryptococcus gattii species complex</taxon>
    </lineage>
</organism>
<name>A0ABR5C3K7_9TREE</name>
<accession>A0ABR5C3K7</accession>
<sequence length="100" mass="11120">MDNTKTQTNNDSFPCLVVGRSMYDAPACTLTPQYLNVSLVAACTALRASMETDLAIRNQVVTIIMSISNKSLLPTRPLKVNREGEAYYSDYQLEDIILMP</sequence>
<protein>
    <submittedName>
        <fullName evidence="1">Uncharacterized protein</fullName>
    </submittedName>
</protein>
<evidence type="ECO:0000313" key="2">
    <source>
        <dbReference type="Proteomes" id="UP000054272"/>
    </source>
</evidence>
<reference evidence="1 2" key="1">
    <citation type="submission" date="2015-01" db="EMBL/GenBank/DDBJ databases">
        <title>The Genome Sequence of Cryptococcus gattii EJB2.</title>
        <authorList>
            <consortium name="The Broad Institute Genomics Platform"/>
            <person name="Cuomo C."/>
            <person name="Litvintseva A."/>
            <person name="Chen Y."/>
            <person name="Heitman J."/>
            <person name="Sun S."/>
            <person name="Springer D."/>
            <person name="Dromer F."/>
            <person name="Young S."/>
            <person name="Zeng Q."/>
            <person name="Gargeya S."/>
            <person name="Abouelleil A."/>
            <person name="Alvarado L."/>
            <person name="Chapman S.B."/>
            <person name="Gainer-Dewar J."/>
            <person name="Goldberg J."/>
            <person name="Griggs A."/>
            <person name="Gujja S."/>
            <person name="Hansen M."/>
            <person name="Howarth C."/>
            <person name="Imamovic A."/>
            <person name="Larimer J."/>
            <person name="Murphy C."/>
            <person name="Naylor J."/>
            <person name="Pearson M."/>
            <person name="Priest M."/>
            <person name="Roberts A."/>
            <person name="Saif S."/>
            <person name="Shea T."/>
            <person name="Sykes S."/>
            <person name="Wortman J."/>
            <person name="Nusbaum C."/>
            <person name="Birren B."/>
        </authorList>
    </citation>
    <scope>NUCLEOTIDE SEQUENCE [LARGE SCALE GENOMIC DNA]</scope>
    <source>
        <strain evidence="1 2">EJB2</strain>
    </source>
</reference>
<proteinExistence type="predicted"/>
<dbReference type="Proteomes" id="UP000054272">
    <property type="component" value="Unassembled WGS sequence"/>
</dbReference>
<keyword evidence="2" id="KW-1185">Reference proteome</keyword>
<dbReference type="EMBL" id="KN848559">
    <property type="protein sequence ID" value="KIR82480.1"/>
    <property type="molecule type" value="Genomic_DNA"/>
</dbReference>
<evidence type="ECO:0000313" key="1">
    <source>
        <dbReference type="EMBL" id="KIR82480.1"/>
    </source>
</evidence>
<gene>
    <name evidence="1" type="ORF">I306_00314</name>
</gene>